<evidence type="ECO:0000313" key="9">
    <source>
        <dbReference type="EMBL" id="MBC5712984.1"/>
    </source>
</evidence>
<keyword evidence="6 7" id="KW-0472">Membrane</keyword>
<comment type="caution">
    <text evidence="9">The sequence shown here is derived from an EMBL/GenBank/DDBJ whole genome shotgun (WGS) entry which is preliminary data.</text>
</comment>
<feature type="transmembrane region" description="Helical" evidence="8">
    <location>
        <begin position="50"/>
        <end position="67"/>
    </location>
</feature>
<feature type="transmembrane region" description="Helical" evidence="8">
    <location>
        <begin position="357"/>
        <end position="374"/>
    </location>
</feature>
<organism evidence="9 10">
    <name type="scientific">Roseburia zhanii</name>
    <dbReference type="NCBI Taxonomy" id="2763064"/>
    <lineage>
        <taxon>Bacteria</taxon>
        <taxon>Bacillati</taxon>
        <taxon>Bacillota</taxon>
        <taxon>Clostridia</taxon>
        <taxon>Lachnospirales</taxon>
        <taxon>Lachnospiraceae</taxon>
        <taxon>Roseburia</taxon>
    </lineage>
</organism>
<protein>
    <submittedName>
        <fullName evidence="9">MBOAT family protein</fullName>
    </submittedName>
</protein>
<dbReference type="PIRSF" id="PIRSF500217">
    <property type="entry name" value="AlgI"/>
    <property type="match status" value="1"/>
</dbReference>
<name>A0A923LN26_9FIRM</name>
<feature type="transmembrane region" description="Helical" evidence="8">
    <location>
        <begin position="79"/>
        <end position="98"/>
    </location>
</feature>
<evidence type="ECO:0000256" key="1">
    <source>
        <dbReference type="ARBA" id="ARBA00004651"/>
    </source>
</evidence>
<dbReference type="PANTHER" id="PTHR13285:SF18">
    <property type="entry name" value="PROTEIN-CYSTEINE N-PALMITOYLTRANSFERASE RASP"/>
    <property type="match status" value="1"/>
</dbReference>
<proteinExistence type="inferred from homology"/>
<evidence type="ECO:0000256" key="8">
    <source>
        <dbReference type="SAM" id="Phobius"/>
    </source>
</evidence>
<keyword evidence="5 8" id="KW-1133">Transmembrane helix</keyword>
<evidence type="ECO:0000256" key="7">
    <source>
        <dbReference type="PIRNR" id="PIRNR016636"/>
    </source>
</evidence>
<dbReference type="InterPro" id="IPR024194">
    <property type="entry name" value="Ac/AlaTfrase_AlgI/DltB"/>
</dbReference>
<dbReference type="InterPro" id="IPR051085">
    <property type="entry name" value="MB_O-acyltransferase"/>
</dbReference>
<dbReference type="PIRSF" id="PIRSF016636">
    <property type="entry name" value="AlgI_DltB"/>
    <property type="match status" value="1"/>
</dbReference>
<gene>
    <name evidence="9" type="ORF">H8S17_01965</name>
</gene>
<keyword evidence="7" id="KW-0808">Transferase</keyword>
<evidence type="ECO:0000256" key="2">
    <source>
        <dbReference type="ARBA" id="ARBA00010323"/>
    </source>
</evidence>
<accession>A0A923LN26</accession>
<dbReference type="EMBL" id="JACOPH010000001">
    <property type="protein sequence ID" value="MBC5712984.1"/>
    <property type="molecule type" value="Genomic_DNA"/>
</dbReference>
<dbReference type="GO" id="GO:0005886">
    <property type="term" value="C:plasma membrane"/>
    <property type="evidence" value="ECO:0007669"/>
    <property type="project" value="UniProtKB-SubCell"/>
</dbReference>
<dbReference type="RefSeq" id="WP_186866001.1">
    <property type="nucleotide sequence ID" value="NZ_JACOPH010000001.1"/>
</dbReference>
<sequence>MLFSSNIFLFYFLPVVLILYYLLRFNTPAKNGLLLIASLFFYAWGEPKFVLVMLFSIFINYVLALFADRSRKTGKSGKLVITIAVILNIGLLFIFKYLDFMLRNINEVTGKNLPLTNLALPIGISFFTFQALSYVIDVYRGDGEVQKNPFYVALYIAFFPQLIAGPIVRYETIDEQIRNRKETWDMFCVGTCRFLAGLGKKVLLSNNFAIVADHIFDSYQGGSCPLSLAWLGSVAYTLQILYDFSGYSDMAIGLGLMFGFKFEENFNYPYISRSIGEFWRRWHISLGTWFKEYIYFPLGGSRSGNMDKTLRNMLVVWLFTGIWHGAEWTFLVWGLLNYAALVFERFTDFEKRQGHNVLKWVYTMFLVNLGWVIFRAENLVYAGNFIKCMFGFGGAGIWSDYTWMYLKEYGIFFLAGAIFCLPIGRRMNYLIVKDKVSHRLMDVLYPVLMMGVFLICITYLVKGSYNPFIYFNF</sequence>
<feature type="transmembrane region" description="Helical" evidence="8">
    <location>
        <begin position="411"/>
        <end position="431"/>
    </location>
</feature>
<keyword evidence="4 8" id="KW-0812">Transmembrane</keyword>
<feature type="transmembrane region" description="Helical" evidence="8">
    <location>
        <begin position="443"/>
        <end position="461"/>
    </location>
</feature>
<dbReference type="InterPro" id="IPR028362">
    <property type="entry name" value="AlgI"/>
</dbReference>
<keyword evidence="7" id="KW-0012">Acyltransferase</keyword>
<feature type="transmembrane region" description="Helical" evidence="8">
    <location>
        <begin position="314"/>
        <end position="336"/>
    </location>
</feature>
<comment type="subcellular location">
    <subcellularLocation>
        <location evidence="1">Cell membrane</location>
        <topology evidence="1">Multi-pass membrane protein</topology>
    </subcellularLocation>
</comment>
<evidence type="ECO:0000256" key="5">
    <source>
        <dbReference type="ARBA" id="ARBA00022989"/>
    </source>
</evidence>
<dbReference type="GO" id="GO:0016746">
    <property type="term" value="F:acyltransferase activity"/>
    <property type="evidence" value="ECO:0007669"/>
    <property type="project" value="UniProtKB-KW"/>
</dbReference>
<evidence type="ECO:0000313" key="10">
    <source>
        <dbReference type="Proteomes" id="UP000606720"/>
    </source>
</evidence>
<evidence type="ECO:0000256" key="4">
    <source>
        <dbReference type="ARBA" id="ARBA00022692"/>
    </source>
</evidence>
<dbReference type="AlphaFoldDB" id="A0A923LN26"/>
<comment type="similarity">
    <text evidence="2 7">Belongs to the membrane-bound acyltransferase family.</text>
</comment>
<feature type="transmembrane region" description="Helical" evidence="8">
    <location>
        <begin position="6"/>
        <end position="23"/>
    </location>
</feature>
<dbReference type="PANTHER" id="PTHR13285">
    <property type="entry name" value="ACYLTRANSFERASE"/>
    <property type="match status" value="1"/>
</dbReference>
<dbReference type="Pfam" id="PF03062">
    <property type="entry name" value="MBOAT"/>
    <property type="match status" value="1"/>
</dbReference>
<keyword evidence="3 7" id="KW-1003">Cell membrane</keyword>
<feature type="transmembrane region" description="Helical" evidence="8">
    <location>
        <begin position="118"/>
        <end position="136"/>
    </location>
</feature>
<reference evidence="9" key="1">
    <citation type="submission" date="2020-08" db="EMBL/GenBank/DDBJ databases">
        <title>Genome public.</title>
        <authorList>
            <person name="Liu C."/>
            <person name="Sun Q."/>
        </authorList>
    </citation>
    <scope>NUCLEOTIDE SEQUENCE</scope>
    <source>
        <strain evidence="9">BX1005</strain>
    </source>
</reference>
<dbReference type="Proteomes" id="UP000606720">
    <property type="component" value="Unassembled WGS sequence"/>
</dbReference>
<dbReference type="GO" id="GO:0042121">
    <property type="term" value="P:alginic acid biosynthetic process"/>
    <property type="evidence" value="ECO:0007669"/>
    <property type="project" value="InterPro"/>
</dbReference>
<feature type="transmembrane region" description="Helical" evidence="8">
    <location>
        <begin position="148"/>
        <end position="168"/>
    </location>
</feature>
<evidence type="ECO:0000256" key="6">
    <source>
        <dbReference type="ARBA" id="ARBA00023136"/>
    </source>
</evidence>
<evidence type="ECO:0000256" key="3">
    <source>
        <dbReference type="ARBA" id="ARBA00022475"/>
    </source>
</evidence>
<keyword evidence="10" id="KW-1185">Reference proteome</keyword>
<dbReference type="InterPro" id="IPR004299">
    <property type="entry name" value="MBOAT_fam"/>
</dbReference>